<dbReference type="AlphaFoldDB" id="A0A1Y1HML7"/>
<evidence type="ECO:0000256" key="10">
    <source>
        <dbReference type="RuleBase" id="RU000461"/>
    </source>
</evidence>
<evidence type="ECO:0000256" key="11">
    <source>
        <dbReference type="SAM" id="Phobius"/>
    </source>
</evidence>
<dbReference type="EMBL" id="DF236959">
    <property type="protein sequence ID" value="GAQ78241.1"/>
    <property type="molecule type" value="Genomic_DNA"/>
</dbReference>
<comment type="similarity">
    <text evidence="10">Belongs to the cytochrome P450 family.</text>
</comment>
<evidence type="ECO:0000256" key="4">
    <source>
        <dbReference type="ARBA" id="ARBA00022723"/>
    </source>
</evidence>
<dbReference type="GO" id="GO:0016705">
    <property type="term" value="F:oxidoreductase activity, acting on paired donors, with incorporation or reduction of molecular oxygen"/>
    <property type="evidence" value="ECO:0007669"/>
    <property type="project" value="InterPro"/>
</dbReference>
<organism evidence="12 13">
    <name type="scientific">Klebsormidium nitens</name>
    <name type="common">Green alga</name>
    <name type="synonym">Ulothrix nitens</name>
    <dbReference type="NCBI Taxonomy" id="105231"/>
    <lineage>
        <taxon>Eukaryota</taxon>
        <taxon>Viridiplantae</taxon>
        <taxon>Streptophyta</taxon>
        <taxon>Klebsormidiophyceae</taxon>
        <taxon>Klebsormidiales</taxon>
        <taxon>Klebsormidiaceae</taxon>
        <taxon>Klebsormidium</taxon>
    </lineage>
</organism>
<dbReference type="OMA" id="KDGHADN"/>
<dbReference type="GO" id="GO:0004497">
    <property type="term" value="F:monooxygenase activity"/>
    <property type="evidence" value="ECO:0007669"/>
    <property type="project" value="UniProtKB-KW"/>
</dbReference>
<evidence type="ECO:0000256" key="8">
    <source>
        <dbReference type="ARBA" id="ARBA00023136"/>
    </source>
</evidence>
<evidence type="ECO:0000256" key="6">
    <source>
        <dbReference type="ARBA" id="ARBA00023002"/>
    </source>
</evidence>
<proteinExistence type="inferred from homology"/>
<dbReference type="Pfam" id="PF00067">
    <property type="entry name" value="p450"/>
    <property type="match status" value="1"/>
</dbReference>
<dbReference type="GO" id="GO:0005506">
    <property type="term" value="F:iron ion binding"/>
    <property type="evidence" value="ECO:0007669"/>
    <property type="project" value="InterPro"/>
</dbReference>
<dbReference type="InterPro" id="IPR036396">
    <property type="entry name" value="Cyt_P450_sf"/>
</dbReference>
<dbReference type="Proteomes" id="UP000054558">
    <property type="component" value="Unassembled WGS sequence"/>
</dbReference>
<dbReference type="PRINTS" id="PR00385">
    <property type="entry name" value="P450"/>
</dbReference>
<protein>
    <submittedName>
        <fullName evidence="12">Cytochrome P450</fullName>
    </submittedName>
</protein>
<keyword evidence="10" id="KW-0503">Monooxygenase</keyword>
<dbReference type="SUPFAM" id="SSF48264">
    <property type="entry name" value="Cytochrome P450"/>
    <property type="match status" value="1"/>
</dbReference>
<dbReference type="OrthoDB" id="1470350at2759"/>
<dbReference type="Gene3D" id="1.10.630.10">
    <property type="entry name" value="Cytochrome P450"/>
    <property type="match status" value="1"/>
</dbReference>
<dbReference type="InterPro" id="IPR002401">
    <property type="entry name" value="Cyt_P450_E_grp-I"/>
</dbReference>
<dbReference type="InterPro" id="IPR050665">
    <property type="entry name" value="Cytochrome_P450_Monooxygen"/>
</dbReference>
<feature type="transmembrane region" description="Helical" evidence="11">
    <location>
        <begin position="15"/>
        <end position="37"/>
    </location>
</feature>
<keyword evidence="7 9" id="KW-0408">Iron</keyword>
<keyword evidence="3 11" id="KW-0812">Transmembrane</keyword>
<sequence>MAPLASWLPILSSTILAITVCCTLSITAAVLYTVLLVPYQHWAFLRKQGLRGPPFRPVLGQLPELRASVRRRAADPKYAARVAAIAEDDIALYGKVCISQMLGPDVRLVLADPAAIKEVLGSKAHAFAKPPDVSRDFLEPLGPTGLILSDGVRWAASKKMLNPAFYHERIKAMSHTMTACTSDAVDRWMKSVATGSQEVDMYKELSKLSFCVIARTAFGIRDAGTQLIADQIFTSVERFCGLNVKSVLSGMAFIGGYRQARLPTPLNRKIDREARTIRRLGLRLIKPKQAEGPGKANRDNILDIMLAYRDEATGAKLTDDQLLDQCMTFLLAGHDTTGALMTWTLYLLLAHPDYYKKARDEVLEVLGKCDSDAVPSEALPKLKMLHWILQESMRLFPPVPMMVRKAIKDTQIGDILVPKGLNVAITVYPVHVDKAIWGDDAAEFRPERFANGVSGAVKHSAGFIPFSTGPRYCIGQNFALTEAKIVLAKLLSAFSMDLSPKYRHVPTSLISLRPRYGLPVLLTRRAAEQPPKYGGG</sequence>
<dbReference type="PANTHER" id="PTHR24282:SF211">
    <property type="entry name" value="CYTOCHROME P450-RELATED"/>
    <property type="match status" value="1"/>
</dbReference>
<keyword evidence="2 9" id="KW-0349">Heme</keyword>
<dbReference type="PROSITE" id="PS00086">
    <property type="entry name" value="CYTOCHROME_P450"/>
    <property type="match status" value="1"/>
</dbReference>
<evidence type="ECO:0000256" key="3">
    <source>
        <dbReference type="ARBA" id="ARBA00022692"/>
    </source>
</evidence>
<dbReference type="InterPro" id="IPR001128">
    <property type="entry name" value="Cyt_P450"/>
</dbReference>
<evidence type="ECO:0000256" key="7">
    <source>
        <dbReference type="ARBA" id="ARBA00023004"/>
    </source>
</evidence>
<evidence type="ECO:0000313" key="13">
    <source>
        <dbReference type="Proteomes" id="UP000054558"/>
    </source>
</evidence>
<evidence type="ECO:0000256" key="9">
    <source>
        <dbReference type="PIRSR" id="PIRSR602401-1"/>
    </source>
</evidence>
<dbReference type="PRINTS" id="PR00463">
    <property type="entry name" value="EP450I"/>
</dbReference>
<dbReference type="GO" id="GO:0016020">
    <property type="term" value="C:membrane"/>
    <property type="evidence" value="ECO:0007669"/>
    <property type="project" value="UniProtKB-SubCell"/>
</dbReference>
<accession>A0A1Y1HML7</accession>
<comment type="subcellular location">
    <subcellularLocation>
        <location evidence="1">Membrane</location>
    </subcellularLocation>
</comment>
<evidence type="ECO:0000256" key="1">
    <source>
        <dbReference type="ARBA" id="ARBA00004370"/>
    </source>
</evidence>
<evidence type="ECO:0000313" key="12">
    <source>
        <dbReference type="EMBL" id="GAQ78241.1"/>
    </source>
</evidence>
<keyword evidence="6 10" id="KW-0560">Oxidoreductase</keyword>
<keyword evidence="5 11" id="KW-1133">Transmembrane helix</keyword>
<dbReference type="GO" id="GO:0020037">
    <property type="term" value="F:heme binding"/>
    <property type="evidence" value="ECO:0007669"/>
    <property type="project" value="InterPro"/>
</dbReference>
<evidence type="ECO:0000256" key="2">
    <source>
        <dbReference type="ARBA" id="ARBA00022617"/>
    </source>
</evidence>
<reference evidence="12 13" key="1">
    <citation type="journal article" date="2014" name="Nat. Commun.">
        <title>Klebsormidium flaccidum genome reveals primary factors for plant terrestrial adaptation.</title>
        <authorList>
            <person name="Hori K."/>
            <person name="Maruyama F."/>
            <person name="Fujisawa T."/>
            <person name="Togashi T."/>
            <person name="Yamamoto N."/>
            <person name="Seo M."/>
            <person name="Sato S."/>
            <person name="Yamada T."/>
            <person name="Mori H."/>
            <person name="Tajima N."/>
            <person name="Moriyama T."/>
            <person name="Ikeuchi M."/>
            <person name="Watanabe M."/>
            <person name="Wada H."/>
            <person name="Kobayashi K."/>
            <person name="Saito M."/>
            <person name="Masuda T."/>
            <person name="Sasaki-Sekimoto Y."/>
            <person name="Mashiguchi K."/>
            <person name="Awai K."/>
            <person name="Shimojima M."/>
            <person name="Masuda S."/>
            <person name="Iwai M."/>
            <person name="Nobusawa T."/>
            <person name="Narise T."/>
            <person name="Kondo S."/>
            <person name="Saito H."/>
            <person name="Sato R."/>
            <person name="Murakawa M."/>
            <person name="Ihara Y."/>
            <person name="Oshima-Yamada Y."/>
            <person name="Ohtaka K."/>
            <person name="Satoh M."/>
            <person name="Sonobe K."/>
            <person name="Ishii M."/>
            <person name="Ohtani R."/>
            <person name="Kanamori-Sato M."/>
            <person name="Honoki R."/>
            <person name="Miyazaki D."/>
            <person name="Mochizuki H."/>
            <person name="Umetsu J."/>
            <person name="Higashi K."/>
            <person name="Shibata D."/>
            <person name="Kamiya Y."/>
            <person name="Sato N."/>
            <person name="Nakamura Y."/>
            <person name="Tabata S."/>
            <person name="Ida S."/>
            <person name="Kurokawa K."/>
            <person name="Ohta H."/>
        </authorList>
    </citation>
    <scope>NUCLEOTIDE SEQUENCE [LARGE SCALE GENOMIC DNA]</scope>
    <source>
        <strain evidence="12 13">NIES-2285</strain>
    </source>
</reference>
<evidence type="ECO:0000256" key="5">
    <source>
        <dbReference type="ARBA" id="ARBA00022989"/>
    </source>
</evidence>
<dbReference type="STRING" id="105231.A0A1Y1HML7"/>
<gene>
    <name evidence="12" type="ORF">KFL_000100080</name>
</gene>
<feature type="binding site" description="axial binding residue" evidence="9">
    <location>
        <position position="473"/>
    </location>
    <ligand>
        <name>heme</name>
        <dbReference type="ChEBI" id="CHEBI:30413"/>
    </ligand>
    <ligandPart>
        <name>Fe</name>
        <dbReference type="ChEBI" id="CHEBI:18248"/>
    </ligandPart>
</feature>
<keyword evidence="4 9" id="KW-0479">Metal-binding</keyword>
<dbReference type="InterPro" id="IPR017972">
    <property type="entry name" value="Cyt_P450_CS"/>
</dbReference>
<dbReference type="PANTHER" id="PTHR24282">
    <property type="entry name" value="CYTOCHROME P450 FAMILY MEMBER"/>
    <property type="match status" value="1"/>
</dbReference>
<name>A0A1Y1HML7_KLENI</name>
<keyword evidence="8 11" id="KW-0472">Membrane</keyword>
<comment type="cofactor">
    <cofactor evidence="9">
        <name>heme</name>
        <dbReference type="ChEBI" id="CHEBI:30413"/>
    </cofactor>
</comment>
<keyword evidence="13" id="KW-1185">Reference proteome</keyword>